<name>A0AAU8ICU0_9BACL</name>
<protein>
    <recommendedName>
        <fullName evidence="2">Magnesium transporter MgtE intracellular domain-containing protein</fullName>
    </recommendedName>
</protein>
<dbReference type="AlphaFoldDB" id="A0AAU8ICU0"/>
<dbReference type="Pfam" id="PF03448">
    <property type="entry name" value="MgtE_N"/>
    <property type="match status" value="1"/>
</dbReference>
<dbReference type="InterPro" id="IPR006668">
    <property type="entry name" value="Mg_transptr_MgtE_intracell_dom"/>
</dbReference>
<feature type="region of interest" description="Disordered" evidence="1">
    <location>
        <begin position="40"/>
        <end position="64"/>
    </location>
</feature>
<dbReference type="InterPro" id="IPR038076">
    <property type="entry name" value="MgtE_N_sf"/>
</dbReference>
<dbReference type="EMBL" id="CP159510">
    <property type="protein sequence ID" value="XCJ16046.1"/>
    <property type="molecule type" value="Genomic_DNA"/>
</dbReference>
<reference evidence="3" key="1">
    <citation type="submission" date="2024-06" db="EMBL/GenBank/DDBJ databases">
        <authorList>
            <person name="Fan A."/>
            <person name="Zhang F.Y."/>
            <person name="Zhang L."/>
        </authorList>
    </citation>
    <scope>NUCLEOTIDE SEQUENCE</scope>
    <source>
        <strain evidence="3">Y61</strain>
    </source>
</reference>
<evidence type="ECO:0000259" key="2">
    <source>
        <dbReference type="Pfam" id="PF03448"/>
    </source>
</evidence>
<organism evidence="3">
    <name type="scientific">Sporolactobacillus sp. Y61</name>
    <dbReference type="NCBI Taxonomy" id="3160863"/>
    <lineage>
        <taxon>Bacteria</taxon>
        <taxon>Bacillati</taxon>
        <taxon>Bacillota</taxon>
        <taxon>Bacilli</taxon>
        <taxon>Bacillales</taxon>
        <taxon>Sporolactobacillaceae</taxon>
        <taxon>Sporolactobacillus</taxon>
    </lineage>
</organism>
<gene>
    <name evidence="3" type="ORF">ABNN70_10075</name>
</gene>
<feature type="domain" description="Magnesium transporter MgtE intracellular" evidence="2">
    <location>
        <begin position="119"/>
        <end position="169"/>
    </location>
</feature>
<feature type="compositionally biased region" description="Polar residues" evidence="1">
    <location>
        <begin position="178"/>
        <end position="195"/>
    </location>
</feature>
<accession>A0AAU8ICU0</accession>
<evidence type="ECO:0000313" key="3">
    <source>
        <dbReference type="EMBL" id="XCJ16046.1"/>
    </source>
</evidence>
<dbReference type="Gene3D" id="1.25.60.10">
    <property type="entry name" value="MgtE N-terminal domain-like"/>
    <property type="match status" value="1"/>
</dbReference>
<evidence type="ECO:0000256" key="1">
    <source>
        <dbReference type="SAM" id="MobiDB-lite"/>
    </source>
</evidence>
<feature type="compositionally biased region" description="Polar residues" evidence="1">
    <location>
        <begin position="40"/>
        <end position="56"/>
    </location>
</feature>
<dbReference type="SUPFAM" id="SSF158791">
    <property type="entry name" value="MgtE N-terminal domain-like"/>
    <property type="match status" value="1"/>
</dbReference>
<proteinExistence type="predicted"/>
<dbReference type="RefSeq" id="WP_129929234.1">
    <property type="nucleotide sequence ID" value="NZ_CP159510.1"/>
</dbReference>
<sequence length="195" mass="21074">MKILKIGLAVLVPVILLVVIGGFLLSLSGVDPVTATKNLLTGSHNSEQSNTGPDSSQMEKMKKTISDQNDTIRRLQNDSQKKNDQIAQLNNELNQAQHNADQEGSSQGEAARRAVYAQTYKNMDPAKASAIFEKLKTNQAAEYLNMLDNKTKAAILENMAPDKAASLTPLLKPLQEPEPSSDSGTETTNSTVPNP</sequence>
<feature type="region of interest" description="Disordered" evidence="1">
    <location>
        <begin position="166"/>
        <end position="195"/>
    </location>
</feature>